<evidence type="ECO:0000256" key="1">
    <source>
        <dbReference type="SAM" id="Phobius"/>
    </source>
</evidence>
<keyword evidence="1" id="KW-0812">Transmembrane</keyword>
<feature type="transmembrane region" description="Helical" evidence="1">
    <location>
        <begin position="43"/>
        <end position="65"/>
    </location>
</feature>
<evidence type="ECO:0000313" key="2">
    <source>
        <dbReference type="EMBL" id="OAT14729.1"/>
    </source>
</evidence>
<gene>
    <name evidence="2" type="ORF">M979_4188</name>
</gene>
<dbReference type="Gene3D" id="1.10.1760.20">
    <property type="match status" value="1"/>
</dbReference>
<protein>
    <submittedName>
        <fullName evidence="2">Substrate-specific component of queuosine-regulated ECF transporter</fullName>
    </submittedName>
</protein>
<dbReference type="RefSeq" id="WP_034460977.1">
    <property type="nucleotide sequence ID" value="NZ_LXEO01000068.1"/>
</dbReference>
<organism evidence="2 3">
    <name type="scientific">Buttiauxella noackiae ATCC 51607</name>
    <dbReference type="NCBI Taxonomy" id="1354255"/>
    <lineage>
        <taxon>Bacteria</taxon>
        <taxon>Pseudomonadati</taxon>
        <taxon>Pseudomonadota</taxon>
        <taxon>Gammaproteobacteria</taxon>
        <taxon>Enterobacterales</taxon>
        <taxon>Enterobacteriaceae</taxon>
        <taxon>Buttiauxella</taxon>
    </lineage>
</organism>
<reference evidence="2 3" key="1">
    <citation type="submission" date="2016-04" db="EMBL/GenBank/DDBJ databases">
        <title>ATOL: Assembling a taxonomically balanced genome-scale reconstruction of the evolutionary history of the Enterobacteriaceae.</title>
        <authorList>
            <person name="Plunkett G.III."/>
            <person name="Neeno-Eckwall E.C."/>
            <person name="Glasner J.D."/>
            <person name="Perna N.T."/>
        </authorList>
    </citation>
    <scope>NUCLEOTIDE SEQUENCE [LARGE SCALE GENOMIC DNA]</scope>
    <source>
        <strain evidence="2 3">ATCC 51607</strain>
    </source>
</reference>
<feature type="transmembrane region" description="Helical" evidence="1">
    <location>
        <begin position="151"/>
        <end position="174"/>
    </location>
</feature>
<comment type="caution">
    <text evidence="2">The sequence shown here is derived from an EMBL/GenBank/DDBJ whole genome shotgun (WGS) entry which is preliminary data.</text>
</comment>
<keyword evidence="1" id="KW-1133">Transmembrane helix</keyword>
<evidence type="ECO:0000313" key="3">
    <source>
        <dbReference type="Proteomes" id="UP000078286"/>
    </source>
</evidence>
<sequence length="192" mass="20234">MARKRLSSQTLVLIVISIAINMIAGQLVSMLKLPIFLDSIGTLLSAVLAGPIIGMLAGLLTNIIWGLLTDPIAAAFAPVAMVIGLVAGLLARAGWFRSLPKVIVSGVVITLAVTIIAVPIRTYLFGGVTGSGADFFVAYVHSMGNDLIESVAMTVLGANLVDKIVTAILVWLLVRNMPQRTLRNFPAMAAVR</sequence>
<accession>A0A1B7HGI3</accession>
<dbReference type="PATRIC" id="fig|1354255.3.peg.4308"/>
<keyword evidence="3" id="KW-1185">Reference proteome</keyword>
<name>A0A1B7HGI3_9ENTR</name>
<proteinExistence type="predicted"/>
<dbReference type="AlphaFoldDB" id="A0A1B7HGI3"/>
<dbReference type="GO" id="GO:0022857">
    <property type="term" value="F:transmembrane transporter activity"/>
    <property type="evidence" value="ECO:0007669"/>
    <property type="project" value="InterPro"/>
</dbReference>
<feature type="transmembrane region" description="Helical" evidence="1">
    <location>
        <begin position="102"/>
        <end position="120"/>
    </location>
</feature>
<keyword evidence="1" id="KW-0472">Membrane</keyword>
<feature type="transmembrane region" description="Helical" evidence="1">
    <location>
        <begin position="12"/>
        <end position="31"/>
    </location>
</feature>
<dbReference type="Pfam" id="PF12822">
    <property type="entry name" value="ECF_trnsprt"/>
    <property type="match status" value="1"/>
</dbReference>
<dbReference type="EMBL" id="LXEO01000068">
    <property type="protein sequence ID" value="OAT14729.1"/>
    <property type="molecule type" value="Genomic_DNA"/>
</dbReference>
<feature type="transmembrane region" description="Helical" evidence="1">
    <location>
        <begin position="71"/>
        <end position="90"/>
    </location>
</feature>
<dbReference type="InterPro" id="IPR024529">
    <property type="entry name" value="ECF_trnsprt_substrate-spec"/>
</dbReference>
<dbReference type="Proteomes" id="UP000078286">
    <property type="component" value="Unassembled WGS sequence"/>
</dbReference>